<evidence type="ECO:0000256" key="2">
    <source>
        <dbReference type="ARBA" id="ARBA00022692"/>
    </source>
</evidence>
<keyword evidence="4 5" id="KW-0472">Membrane</keyword>
<feature type="transmembrane region" description="Helical" evidence="5">
    <location>
        <begin position="27"/>
        <end position="50"/>
    </location>
</feature>
<dbReference type="EMBL" id="JAGYPE010000003">
    <property type="protein sequence ID" value="MBS4182987.1"/>
    <property type="molecule type" value="Genomic_DNA"/>
</dbReference>
<feature type="domain" description="Integral membrane bound transporter" evidence="6">
    <location>
        <begin position="205"/>
        <end position="330"/>
    </location>
</feature>
<reference evidence="7" key="1">
    <citation type="submission" date="2021-05" db="EMBL/GenBank/DDBJ databases">
        <title>Novel Bacillus species.</title>
        <authorList>
            <person name="Liu G."/>
        </authorList>
    </citation>
    <scope>NUCLEOTIDE SEQUENCE</scope>
    <source>
        <strain evidence="7">FJAT-50051</strain>
    </source>
</reference>
<dbReference type="Pfam" id="PF13515">
    <property type="entry name" value="FUSC_2"/>
    <property type="match status" value="1"/>
</dbReference>
<comment type="subcellular location">
    <subcellularLocation>
        <location evidence="1">Membrane</location>
        <topology evidence="1">Multi-pass membrane protein</topology>
    </subcellularLocation>
</comment>
<feature type="transmembrane region" description="Helical" evidence="5">
    <location>
        <begin position="62"/>
        <end position="83"/>
    </location>
</feature>
<organism evidence="7">
    <name type="scientific">Neobacillus citreus</name>
    <dbReference type="NCBI Taxonomy" id="2833578"/>
    <lineage>
        <taxon>Bacteria</taxon>
        <taxon>Bacillati</taxon>
        <taxon>Bacillota</taxon>
        <taxon>Bacilli</taxon>
        <taxon>Bacillales</taxon>
        <taxon>Bacillaceae</taxon>
        <taxon>Neobacillus</taxon>
    </lineage>
</organism>
<dbReference type="AlphaFoldDB" id="A0A942T073"/>
<feature type="transmembrane region" description="Helical" evidence="5">
    <location>
        <begin position="288"/>
        <end position="306"/>
    </location>
</feature>
<protein>
    <submittedName>
        <fullName evidence="7">FUSC family protein</fullName>
    </submittedName>
</protein>
<evidence type="ECO:0000259" key="6">
    <source>
        <dbReference type="Pfam" id="PF13515"/>
    </source>
</evidence>
<evidence type="ECO:0000256" key="4">
    <source>
        <dbReference type="ARBA" id="ARBA00023136"/>
    </source>
</evidence>
<comment type="caution">
    <text evidence="7">The sequence shown here is derived from an EMBL/GenBank/DDBJ whole genome shotgun (WGS) entry which is preliminary data.</text>
</comment>
<gene>
    <name evidence="7" type="ORF">KHB02_16470</name>
</gene>
<evidence type="ECO:0000313" key="7">
    <source>
        <dbReference type="EMBL" id="MBS4182987.1"/>
    </source>
</evidence>
<dbReference type="InterPro" id="IPR049453">
    <property type="entry name" value="Memb_transporter_dom"/>
</dbReference>
<keyword evidence="2 5" id="KW-0812">Transmembrane</keyword>
<sequence length="355" mass="37481">MTTPAHSTRTVNLEGAARAAIAGGAPLALLIALGMPGYAAFAMFAGFTAIFGATEPYRQRAVTTGVAGAMQALCMFAGVAVSLAGSQLWLQTVGLVAVLVFAVCTLTALQTIPAQPIFPTFAFVVSALVPLRASDLPLVATIIVCSVAWAWLVAMSGSVLRRVLHPRAPHHFRPLAPRKRRSLAVLRTPALWETVGLNVVGALVAGAIAESIHWLGHPYWAVIAVVSTLPALRQRHTLVRAFQRVVGTIGGTVIAVGILLLEPSAWWIVVIAVIGQFFAEIFVARHYAVTLLFLTPLALAVSWLSLPEAPELLALDRVAQTTLGALVSVALLVVGRAIERRRGRALGATSAIRTV</sequence>
<name>A0A942T073_9BACI</name>
<evidence type="ECO:0000256" key="1">
    <source>
        <dbReference type="ARBA" id="ARBA00004141"/>
    </source>
</evidence>
<proteinExistence type="predicted"/>
<feature type="transmembrane region" description="Helical" evidence="5">
    <location>
        <begin position="185"/>
        <end position="208"/>
    </location>
</feature>
<feature type="transmembrane region" description="Helical" evidence="5">
    <location>
        <begin position="89"/>
        <end position="109"/>
    </location>
</feature>
<dbReference type="GO" id="GO:0016020">
    <property type="term" value="C:membrane"/>
    <property type="evidence" value="ECO:0007669"/>
    <property type="project" value="UniProtKB-SubCell"/>
</dbReference>
<accession>A0A942T073</accession>
<feature type="transmembrane region" description="Helical" evidence="5">
    <location>
        <begin position="139"/>
        <end position="164"/>
    </location>
</feature>
<keyword evidence="3 5" id="KW-1133">Transmembrane helix</keyword>
<evidence type="ECO:0000256" key="3">
    <source>
        <dbReference type="ARBA" id="ARBA00022989"/>
    </source>
</evidence>
<feature type="transmembrane region" description="Helical" evidence="5">
    <location>
        <begin position="318"/>
        <end position="338"/>
    </location>
</feature>
<evidence type="ECO:0000256" key="5">
    <source>
        <dbReference type="SAM" id="Phobius"/>
    </source>
</evidence>